<feature type="chain" id="PRO_5017650241" evidence="2">
    <location>
        <begin position="25"/>
        <end position="295"/>
    </location>
</feature>
<dbReference type="AlphaFoldDB" id="A0A3D0WC43"/>
<dbReference type="EMBL" id="DOYJ01000146">
    <property type="protein sequence ID" value="HCB75548.1"/>
    <property type="molecule type" value="Genomic_DNA"/>
</dbReference>
<comment type="caution">
    <text evidence="3">The sequence shown here is derived from an EMBL/GenBank/DDBJ whole genome shotgun (WGS) entry which is preliminary data.</text>
</comment>
<accession>A0A3D0WC43</accession>
<gene>
    <name evidence="3" type="ORF">DEP91_05150</name>
</gene>
<protein>
    <submittedName>
        <fullName evidence="3">TraB/GumN family protein</fullName>
    </submittedName>
</protein>
<organism evidence="3 4">
    <name type="scientific">Sphingomonas bacterium</name>
    <dbReference type="NCBI Taxonomy" id="1895847"/>
    <lineage>
        <taxon>Bacteria</taxon>
        <taxon>Pseudomonadati</taxon>
        <taxon>Pseudomonadota</taxon>
        <taxon>Alphaproteobacteria</taxon>
        <taxon>Sphingomonadales</taxon>
        <taxon>Sphingomonadaceae</taxon>
        <taxon>Sphingomonas</taxon>
    </lineage>
</organism>
<evidence type="ECO:0000256" key="2">
    <source>
        <dbReference type="SAM" id="SignalP"/>
    </source>
</evidence>
<sequence>MSLRLLLPAFALFLASPAPPPVPADPPLWVVRDADTTIYLFGGVHWLKPNLAWFDDDVRGAFERADTLVLETPPVEPAEAQRTQDAIGKTANGPTLPDRLPEGYRPKLAAALAELGYPASAFDRVKPWLAATTLSILPLKRRGYDVSTGVEAVLTKAAQGAGKPIVGLEPRVQQLGYFDALPEDAQMAMLKRQLDNMDTTGDSTDTVLAAWRAGDAAALGRIIDADQRASPAAFGKAILSDRNRRWAGWIAERLKRPGTVFMAVGVGHLTGSDTVQRALAARGLAARRVRSAASR</sequence>
<evidence type="ECO:0000313" key="3">
    <source>
        <dbReference type="EMBL" id="HCB75548.1"/>
    </source>
</evidence>
<dbReference type="CDD" id="cd14789">
    <property type="entry name" value="Tiki"/>
    <property type="match status" value="1"/>
</dbReference>
<evidence type="ECO:0000313" key="4">
    <source>
        <dbReference type="Proteomes" id="UP000262699"/>
    </source>
</evidence>
<dbReference type="PANTHER" id="PTHR40590">
    <property type="entry name" value="CYTOPLASMIC PROTEIN-RELATED"/>
    <property type="match status" value="1"/>
</dbReference>
<keyword evidence="2" id="KW-0732">Signal</keyword>
<dbReference type="InterPro" id="IPR047111">
    <property type="entry name" value="YbaP-like"/>
</dbReference>
<feature type="region of interest" description="Disordered" evidence="1">
    <location>
        <begin position="77"/>
        <end position="99"/>
    </location>
</feature>
<dbReference type="PANTHER" id="PTHR40590:SF1">
    <property type="entry name" value="CYTOPLASMIC PROTEIN"/>
    <property type="match status" value="1"/>
</dbReference>
<reference evidence="3 4" key="1">
    <citation type="journal article" date="2018" name="Nat. Biotechnol.">
        <title>A standardized bacterial taxonomy based on genome phylogeny substantially revises the tree of life.</title>
        <authorList>
            <person name="Parks D.H."/>
            <person name="Chuvochina M."/>
            <person name="Waite D.W."/>
            <person name="Rinke C."/>
            <person name="Skarshewski A."/>
            <person name="Chaumeil P.A."/>
            <person name="Hugenholtz P."/>
        </authorList>
    </citation>
    <scope>NUCLEOTIDE SEQUENCE [LARGE SCALE GENOMIC DNA]</scope>
    <source>
        <strain evidence="3">UBA9015</strain>
    </source>
</reference>
<dbReference type="Pfam" id="PF01963">
    <property type="entry name" value="TraB_PrgY_gumN"/>
    <property type="match status" value="1"/>
</dbReference>
<evidence type="ECO:0000256" key="1">
    <source>
        <dbReference type="SAM" id="MobiDB-lite"/>
    </source>
</evidence>
<name>A0A3D0WC43_9SPHN</name>
<proteinExistence type="predicted"/>
<dbReference type="InterPro" id="IPR002816">
    <property type="entry name" value="TraB/PrgY/GumN_fam"/>
</dbReference>
<dbReference type="Proteomes" id="UP000262699">
    <property type="component" value="Unassembled WGS sequence"/>
</dbReference>
<feature type="signal peptide" evidence="2">
    <location>
        <begin position="1"/>
        <end position="24"/>
    </location>
</feature>